<reference evidence="8 9" key="1">
    <citation type="submission" date="2023-10" db="EMBL/GenBank/DDBJ databases">
        <title>Veillonella sp. nov., isolated from a pig farm feces dump.</title>
        <authorList>
            <person name="Chang Y.-H."/>
        </authorList>
    </citation>
    <scope>NUCLEOTIDE SEQUENCE [LARGE SCALE GENOMIC DNA]</scope>
    <source>
        <strain evidence="8 9">YH-vei2233</strain>
    </source>
</reference>
<evidence type="ECO:0000256" key="5">
    <source>
        <dbReference type="ARBA" id="ARBA00022801"/>
    </source>
</evidence>
<protein>
    <submittedName>
        <fullName evidence="8">M20 family metallo-hydrolase</fullName>
    </submittedName>
</protein>
<dbReference type="Gene3D" id="3.40.630.10">
    <property type="entry name" value="Zn peptidases"/>
    <property type="match status" value="1"/>
</dbReference>
<dbReference type="EMBL" id="JAWJZB010000002">
    <property type="protein sequence ID" value="MDV5087587.1"/>
    <property type="molecule type" value="Genomic_DNA"/>
</dbReference>
<evidence type="ECO:0000256" key="4">
    <source>
        <dbReference type="ARBA" id="ARBA00022723"/>
    </source>
</evidence>
<accession>A0ABU3Z7B0</accession>
<dbReference type="InterPro" id="IPR011650">
    <property type="entry name" value="Peptidase_M20_dimer"/>
</dbReference>
<dbReference type="RefSeq" id="WP_317329429.1">
    <property type="nucleotide sequence ID" value="NZ_JAWJZA010000005.1"/>
</dbReference>
<evidence type="ECO:0000313" key="8">
    <source>
        <dbReference type="EMBL" id="MDV5087587.1"/>
    </source>
</evidence>
<dbReference type="Gene3D" id="3.30.70.360">
    <property type="match status" value="1"/>
</dbReference>
<keyword evidence="4" id="KW-0479">Metal-binding</keyword>
<comment type="subunit">
    <text evidence="3">Homodimer.</text>
</comment>
<sequence length="438" mass="46847">MTHSIEEHIITELDMLKTITDSEEGITRLAFTDMDWRGRDYIKSLMADAGLTIREDAFGNVIGRLPGRNESLPSIMSGSHTDSVPRGGNYDGVVGVLSALEVARLLQDETGKSTIQHPFEVVIFMNEEGSRFGAATLGSRAMVGALSQEDLDRLVDKTGVSLRGALTSRGLEPSAIGESLYQNPIHSFIEVHIEQGRVLEEHKIPLGVVTGIAAPTRYKLTLSGRADHSGATPMSMRQDAMCGAAEIILKVENLAQAASGCSVNDVASADLDSNVMPPIETSASITPVVGTVGTVSVRPGAMNVIPGQVELGIDIRSISQVAKVQVCNELTSFIAAVCEKRQLTYTMDTIADETPVAIDEEMINLVGTSCEDLGIEYMKLPSGAGHDAMNMAEKTQVAMIFIPCKDGVSHNPQEVASVQDISTGILVLESLVRKLDIL</sequence>
<keyword evidence="6" id="KW-0464">Manganese</keyword>
<proteinExistence type="inferred from homology"/>
<dbReference type="Pfam" id="PF01546">
    <property type="entry name" value="Peptidase_M20"/>
    <property type="match status" value="1"/>
</dbReference>
<comment type="caution">
    <text evidence="8">The sequence shown here is derived from an EMBL/GenBank/DDBJ whole genome shotgun (WGS) entry which is preliminary data.</text>
</comment>
<name>A0ABU3Z7B0_9FIRM</name>
<gene>
    <name evidence="8" type="ORF">RVY80_01800</name>
</gene>
<organism evidence="8 9">
    <name type="scientific">Veillonella absiana</name>
    <dbReference type="NCBI Taxonomy" id="3079305"/>
    <lineage>
        <taxon>Bacteria</taxon>
        <taxon>Bacillati</taxon>
        <taxon>Bacillota</taxon>
        <taxon>Negativicutes</taxon>
        <taxon>Veillonellales</taxon>
        <taxon>Veillonellaceae</taxon>
        <taxon>Veillonella</taxon>
    </lineage>
</organism>
<evidence type="ECO:0000256" key="1">
    <source>
        <dbReference type="ARBA" id="ARBA00001936"/>
    </source>
</evidence>
<dbReference type="InterPro" id="IPR002933">
    <property type="entry name" value="Peptidase_M20"/>
</dbReference>
<keyword evidence="5" id="KW-0378">Hydrolase</keyword>
<evidence type="ECO:0000256" key="2">
    <source>
        <dbReference type="ARBA" id="ARBA00006153"/>
    </source>
</evidence>
<evidence type="ECO:0000256" key="3">
    <source>
        <dbReference type="ARBA" id="ARBA00011738"/>
    </source>
</evidence>
<comment type="cofactor">
    <cofactor evidence="1">
        <name>Mn(2+)</name>
        <dbReference type="ChEBI" id="CHEBI:29035"/>
    </cofactor>
</comment>
<evidence type="ECO:0000259" key="7">
    <source>
        <dbReference type="Pfam" id="PF07687"/>
    </source>
</evidence>
<feature type="domain" description="Peptidase M20 dimerisation" evidence="7">
    <location>
        <begin position="217"/>
        <end position="339"/>
    </location>
</feature>
<dbReference type="NCBIfam" id="TIGR01879">
    <property type="entry name" value="hydantase"/>
    <property type="match status" value="1"/>
</dbReference>
<keyword evidence="9" id="KW-1185">Reference proteome</keyword>
<dbReference type="SUPFAM" id="SSF53187">
    <property type="entry name" value="Zn-dependent exopeptidases"/>
    <property type="match status" value="1"/>
</dbReference>
<dbReference type="PIRSF" id="PIRSF001235">
    <property type="entry name" value="Amidase_carbamoylase"/>
    <property type="match status" value="1"/>
</dbReference>
<dbReference type="Pfam" id="PF07687">
    <property type="entry name" value="M20_dimer"/>
    <property type="match status" value="1"/>
</dbReference>
<dbReference type="Proteomes" id="UP001272515">
    <property type="component" value="Unassembled WGS sequence"/>
</dbReference>
<comment type="similarity">
    <text evidence="2">Belongs to the peptidase M20 family.</text>
</comment>
<dbReference type="InterPro" id="IPR036264">
    <property type="entry name" value="Bact_exopeptidase_dim_dom"/>
</dbReference>
<dbReference type="SUPFAM" id="SSF55031">
    <property type="entry name" value="Bacterial exopeptidase dimerisation domain"/>
    <property type="match status" value="1"/>
</dbReference>
<dbReference type="PANTHER" id="PTHR32494">
    <property type="entry name" value="ALLANTOATE DEIMINASE-RELATED"/>
    <property type="match status" value="1"/>
</dbReference>
<dbReference type="InterPro" id="IPR010158">
    <property type="entry name" value="Amidase_Cbmase"/>
</dbReference>
<dbReference type="PANTHER" id="PTHR32494:SF19">
    <property type="entry name" value="ALLANTOATE DEIMINASE-RELATED"/>
    <property type="match status" value="1"/>
</dbReference>
<evidence type="ECO:0000256" key="6">
    <source>
        <dbReference type="ARBA" id="ARBA00023211"/>
    </source>
</evidence>
<evidence type="ECO:0000313" key="9">
    <source>
        <dbReference type="Proteomes" id="UP001272515"/>
    </source>
</evidence>
<dbReference type="CDD" id="cd03884">
    <property type="entry name" value="M20_bAS"/>
    <property type="match status" value="1"/>
</dbReference>